<dbReference type="InterPro" id="IPR005021">
    <property type="entry name" value="Terminase_largesu-like"/>
</dbReference>
<dbReference type="InterPro" id="IPR046461">
    <property type="entry name" value="TerL_ATPase"/>
</dbReference>
<reference evidence="2 3" key="1">
    <citation type="submission" date="2024-09" db="EMBL/GenBank/DDBJ databases">
        <authorList>
            <person name="Sun Q."/>
            <person name="Mori K."/>
        </authorList>
    </citation>
    <scope>NUCLEOTIDE SEQUENCE [LARGE SCALE GENOMIC DNA]</scope>
    <source>
        <strain evidence="2 3">KCTC 42086</strain>
    </source>
</reference>
<keyword evidence="3" id="KW-1185">Reference proteome</keyword>
<evidence type="ECO:0000313" key="3">
    <source>
        <dbReference type="Proteomes" id="UP001589920"/>
    </source>
</evidence>
<dbReference type="Pfam" id="PF03354">
    <property type="entry name" value="TerL_ATPase"/>
    <property type="match status" value="1"/>
</dbReference>
<organism evidence="2 3">
    <name type="scientific">Paracoccus panacisoli</name>
    <dbReference type="NCBI Taxonomy" id="1510163"/>
    <lineage>
        <taxon>Bacteria</taxon>
        <taxon>Pseudomonadati</taxon>
        <taxon>Pseudomonadota</taxon>
        <taxon>Alphaproteobacteria</taxon>
        <taxon>Rhodobacterales</taxon>
        <taxon>Paracoccaceae</taxon>
        <taxon>Paracoccus</taxon>
    </lineage>
</organism>
<proteinExistence type="predicted"/>
<dbReference type="PANTHER" id="PTHR41287">
    <property type="match status" value="1"/>
</dbReference>
<accession>A0ABV6T9A4</accession>
<evidence type="ECO:0000259" key="1">
    <source>
        <dbReference type="Pfam" id="PF03354"/>
    </source>
</evidence>
<dbReference type="Gene3D" id="3.40.50.300">
    <property type="entry name" value="P-loop containing nucleotide triphosphate hydrolases"/>
    <property type="match status" value="1"/>
</dbReference>
<dbReference type="PANTHER" id="PTHR41287:SF1">
    <property type="entry name" value="PROTEIN YMFN"/>
    <property type="match status" value="1"/>
</dbReference>
<comment type="caution">
    <text evidence="2">The sequence shown here is derived from an EMBL/GenBank/DDBJ whole genome shotgun (WGS) entry which is preliminary data.</text>
</comment>
<dbReference type="RefSeq" id="WP_394320325.1">
    <property type="nucleotide sequence ID" value="NZ_JBHMQU010000047.1"/>
</dbReference>
<dbReference type="EMBL" id="JBHMQU010000047">
    <property type="protein sequence ID" value="MFC0812563.1"/>
    <property type="molecule type" value="Genomic_DNA"/>
</dbReference>
<sequence length="538" mass="57524">MTTPKRPRKAGPNAQVSAVAGYRRPPVPLSLPGSKLAEDAIRFLEGLKIPEGKLAGQPLKLAEFQRKFVRGALAEGVMVGVLSIGRGNAKTAVSAGLALGHLVGAWDDQPKREIIMAARNRDQAKVAFGFLVGFIEGMDEDQREQFVIRRGSKLEVEFEGNGGGLARCIAADGKSILGGAPTLAIMDERAAWEREKGDNLENAILSGLGKRDGRALIISTSAPDDANTFSRWMDEPPPGTYVQEHRPAFGLPADDLPSLLEANPGAVEGIGSTPEWLVAQAKRAIARGGSALSSFRNLNRNERVSTEDRSLLVTVDEWLASEVDPDALPPREGPLVLGVDLGGSRSMSAAAFYWPQTGRLEALGTFPGTPGLADRGAADGVSDRYVQMNERGELSVMGEATVPPGPWLAEIVRRVEGVTPACIVGDRFRHAEFTEAMDKAGLGRVPFIYRGFGWKDGSEDIERFRRALFDGEIKGAPSLLLRSAMSDAIVLNDPAGNAKLAKARSLGRIDAAAATVLAVAQGQRMLAQPERKARVAWA</sequence>
<protein>
    <submittedName>
        <fullName evidence="2">Terminase large subunit domain-containing protein</fullName>
    </submittedName>
</protein>
<evidence type="ECO:0000313" key="2">
    <source>
        <dbReference type="EMBL" id="MFC0812563.1"/>
    </source>
</evidence>
<dbReference type="InterPro" id="IPR027417">
    <property type="entry name" value="P-loop_NTPase"/>
</dbReference>
<gene>
    <name evidence="2" type="ORF">ACFHYO_10630</name>
</gene>
<feature type="domain" description="Terminase large subunit-like ATPase" evidence="1">
    <location>
        <begin position="81"/>
        <end position="222"/>
    </location>
</feature>
<dbReference type="Proteomes" id="UP001589920">
    <property type="component" value="Unassembled WGS sequence"/>
</dbReference>
<name>A0ABV6T9A4_9RHOB</name>